<dbReference type="GO" id="GO:0046872">
    <property type="term" value="F:metal ion binding"/>
    <property type="evidence" value="ECO:0007669"/>
    <property type="project" value="UniProtKB-KW"/>
</dbReference>
<evidence type="ECO:0000313" key="6">
    <source>
        <dbReference type="EMBL" id="ORE15530.1"/>
    </source>
</evidence>
<dbReference type="PROSITE" id="PS51792">
    <property type="entry name" value="YIPPEE"/>
    <property type="match status" value="1"/>
</dbReference>
<dbReference type="Proteomes" id="UP000242381">
    <property type="component" value="Unassembled WGS sequence"/>
</dbReference>
<dbReference type="InterPro" id="IPR004910">
    <property type="entry name" value="Yippee/Mis18/Cereblon"/>
</dbReference>
<protein>
    <recommendedName>
        <fullName evidence="4">Protein yippee-like</fullName>
    </recommendedName>
</protein>
<dbReference type="AlphaFoldDB" id="A0A0A1NXT2"/>
<name>A0A0A1NXT2_RHIZD</name>
<evidence type="ECO:0000256" key="3">
    <source>
        <dbReference type="ARBA" id="ARBA00022833"/>
    </source>
</evidence>
<reference evidence="6 7" key="1">
    <citation type="journal article" date="2016" name="Proc. Natl. Acad. Sci. U.S.A.">
        <title>Lipid metabolic changes in an early divergent fungus govern the establishment of a mutualistic symbiosis with endobacteria.</title>
        <authorList>
            <person name="Lastovetsky O.A."/>
            <person name="Gaspar M.L."/>
            <person name="Mondo S.J."/>
            <person name="LaButti K.M."/>
            <person name="Sandor L."/>
            <person name="Grigoriev I.V."/>
            <person name="Henry S.A."/>
            <person name="Pawlowska T.E."/>
        </authorList>
    </citation>
    <scope>NUCLEOTIDE SEQUENCE [LARGE SCALE GENOMIC DNA]</scope>
    <source>
        <strain evidence="6 7">ATCC 11559</strain>
    </source>
</reference>
<organism evidence="6 7">
    <name type="scientific">Rhizopus microsporus</name>
    <dbReference type="NCBI Taxonomy" id="58291"/>
    <lineage>
        <taxon>Eukaryota</taxon>
        <taxon>Fungi</taxon>
        <taxon>Fungi incertae sedis</taxon>
        <taxon>Mucoromycota</taxon>
        <taxon>Mucoromycotina</taxon>
        <taxon>Mucoromycetes</taxon>
        <taxon>Mucorales</taxon>
        <taxon>Mucorineae</taxon>
        <taxon>Rhizopodaceae</taxon>
        <taxon>Rhizopus</taxon>
    </lineage>
</organism>
<dbReference type="PANTHER" id="PTHR13848">
    <property type="entry name" value="PROTEIN YIPPEE-LIKE CG15309-RELATED"/>
    <property type="match status" value="1"/>
</dbReference>
<dbReference type="VEuPathDB" id="FungiDB:BCV72DRAFT_197424"/>
<sequence length="122" mass="13952">MGLTYRTYLEGSSTIYGCLKCKTHLSTSDAIISRQFHGQHGQAYLFESVVNVKYGKAEDRDMTTGLHRVKDIYCTQCSTLLGWTYVKAYSSENKYKEGKFILEKKLLTDLSARIYIESRDLA</sequence>
<comment type="similarity">
    <text evidence="1 4">Belongs to the yippee family.</text>
</comment>
<evidence type="ECO:0000256" key="2">
    <source>
        <dbReference type="ARBA" id="ARBA00022723"/>
    </source>
</evidence>
<dbReference type="InterPro" id="IPR039058">
    <property type="entry name" value="Yippee_fam"/>
</dbReference>
<feature type="domain" description="Yippee" evidence="5">
    <location>
        <begin position="14"/>
        <end position="111"/>
    </location>
</feature>
<dbReference type="EMBL" id="KV921420">
    <property type="protein sequence ID" value="ORE15530.1"/>
    <property type="molecule type" value="Genomic_DNA"/>
</dbReference>
<gene>
    <name evidence="6" type="ORF">BCV71DRAFT_203158</name>
</gene>
<evidence type="ECO:0000256" key="1">
    <source>
        <dbReference type="ARBA" id="ARBA00005613"/>
    </source>
</evidence>
<evidence type="ECO:0000259" key="5">
    <source>
        <dbReference type="PROSITE" id="PS51792"/>
    </source>
</evidence>
<proteinExistence type="inferred from homology"/>
<evidence type="ECO:0000256" key="4">
    <source>
        <dbReference type="RuleBase" id="RU110713"/>
    </source>
</evidence>
<dbReference type="Pfam" id="PF03226">
    <property type="entry name" value="Yippee-Mis18"/>
    <property type="match status" value="1"/>
</dbReference>
<keyword evidence="3" id="KW-0862">Zinc</keyword>
<keyword evidence="2" id="KW-0479">Metal-binding</keyword>
<dbReference type="OMA" id="SSRIYGC"/>
<dbReference type="InterPro" id="IPR034751">
    <property type="entry name" value="Yippee"/>
</dbReference>
<accession>A0A0A1NXT2</accession>
<evidence type="ECO:0000313" key="7">
    <source>
        <dbReference type="Proteomes" id="UP000242381"/>
    </source>
</evidence>